<evidence type="ECO:0000313" key="3">
    <source>
        <dbReference type="Proteomes" id="UP000256964"/>
    </source>
</evidence>
<reference evidence="2 3" key="1">
    <citation type="journal article" date="2018" name="Biotechnol. Biofuels">
        <title>Integrative visual omics of the white-rot fungus Polyporus brumalis exposes the biotechnological potential of its oxidative enzymes for delignifying raw plant biomass.</title>
        <authorList>
            <person name="Miyauchi S."/>
            <person name="Rancon A."/>
            <person name="Drula E."/>
            <person name="Hage H."/>
            <person name="Chaduli D."/>
            <person name="Favel A."/>
            <person name="Grisel S."/>
            <person name="Henrissat B."/>
            <person name="Herpoel-Gimbert I."/>
            <person name="Ruiz-Duenas F.J."/>
            <person name="Chevret D."/>
            <person name="Hainaut M."/>
            <person name="Lin J."/>
            <person name="Wang M."/>
            <person name="Pangilinan J."/>
            <person name="Lipzen A."/>
            <person name="Lesage-Meessen L."/>
            <person name="Navarro D."/>
            <person name="Riley R."/>
            <person name="Grigoriev I.V."/>
            <person name="Zhou S."/>
            <person name="Raouche S."/>
            <person name="Rosso M.N."/>
        </authorList>
    </citation>
    <scope>NUCLEOTIDE SEQUENCE [LARGE SCALE GENOMIC DNA]</scope>
    <source>
        <strain evidence="2 3">BRFM 1820</strain>
    </source>
</reference>
<feature type="domain" description="F-box" evidence="1">
    <location>
        <begin position="27"/>
        <end position="90"/>
    </location>
</feature>
<keyword evidence="3" id="KW-1185">Reference proteome</keyword>
<dbReference type="OrthoDB" id="2757362at2759"/>
<organism evidence="2 3">
    <name type="scientific">Lentinus brumalis</name>
    <dbReference type="NCBI Taxonomy" id="2498619"/>
    <lineage>
        <taxon>Eukaryota</taxon>
        <taxon>Fungi</taxon>
        <taxon>Dikarya</taxon>
        <taxon>Basidiomycota</taxon>
        <taxon>Agaricomycotina</taxon>
        <taxon>Agaricomycetes</taxon>
        <taxon>Polyporales</taxon>
        <taxon>Polyporaceae</taxon>
        <taxon>Lentinus</taxon>
    </lineage>
</organism>
<evidence type="ECO:0000259" key="1">
    <source>
        <dbReference type="Pfam" id="PF12937"/>
    </source>
</evidence>
<gene>
    <name evidence="2" type="ORF">OH76DRAFT_1407499</name>
</gene>
<dbReference type="Gene3D" id="1.20.1280.50">
    <property type="match status" value="1"/>
</dbReference>
<dbReference type="STRING" id="139420.A0A371D085"/>
<dbReference type="Proteomes" id="UP000256964">
    <property type="component" value="Unassembled WGS sequence"/>
</dbReference>
<protein>
    <recommendedName>
        <fullName evidence="1">F-box domain-containing protein</fullName>
    </recommendedName>
</protein>
<dbReference type="InterPro" id="IPR001810">
    <property type="entry name" value="F-box_dom"/>
</dbReference>
<name>A0A371D085_9APHY</name>
<sequence length="569" mass="64833">MFPLRGRPTTAALRLPSDPSKYTNTPIRRLPNELLMEIFKYCVSERQDGCDPDYPSWKYDWIDREWLDILLVCRHWYHVACATPALWRSIPVNSKRQWFDLCVARSAGMAVYALLYWKITAQSLSQAVETIVAHASQIGRLVLIAHEMDGFDDLELIWHTRMPLLEDFTFYILADHGAAECAVAMHLKPVLFPALRALRLSGPSVSLPCPIVSQLHTLRLSWVEPIPFWSSERVLEALQAVAQHAGLRHLELSRAYFPQEHLQYTYPISFPNLHSLVLIGYDTCSISRLLPHLRLGPNVDVRLIVDTSLEDWEDHSVTNLLHLIPEDTEGLPLLRTTSSASIAFMDVKTGHAKLEIICTPGPDSRRERLVIRLLVETHPEQDRPEWSYTLDDFLGDFCKRFAASPLSELSLREFGTSGGRRASAGTLVQVFRTFPTLAIVQVEYNDPRSSCQELLKALSSHVSDATVQNEDGTPKSPPQTGERVVLPDLRDLRITQLPWRENVLPSIVRCLQRRAVSGSRLEDLHIELYNRPRVWEVERSDWSHYDLLLDLQSLSTRVTYLDGEAPRSG</sequence>
<accession>A0A371D085</accession>
<evidence type="ECO:0000313" key="2">
    <source>
        <dbReference type="EMBL" id="RDX45925.1"/>
    </source>
</evidence>
<dbReference type="EMBL" id="KZ857432">
    <property type="protein sequence ID" value="RDX45925.1"/>
    <property type="molecule type" value="Genomic_DNA"/>
</dbReference>
<dbReference type="Pfam" id="PF12937">
    <property type="entry name" value="F-box-like"/>
    <property type="match status" value="1"/>
</dbReference>
<proteinExistence type="predicted"/>
<dbReference type="AlphaFoldDB" id="A0A371D085"/>